<dbReference type="PRINTS" id="PR01607">
    <property type="entry name" value="APYRASEFAMLY"/>
</dbReference>
<feature type="domain" description="Calcineurin-like phosphoesterase" evidence="4">
    <location>
        <begin position="26"/>
        <end position="247"/>
    </location>
</feature>
<dbReference type="SUPFAM" id="SSF55816">
    <property type="entry name" value="5'-nucleotidase (syn. UDP-sugar hydrolase), C-terminal domain"/>
    <property type="match status" value="1"/>
</dbReference>
<feature type="domain" description="5'-Nucleotidase C-terminal" evidence="5">
    <location>
        <begin position="336"/>
        <end position="494"/>
    </location>
</feature>
<protein>
    <submittedName>
        <fullName evidence="6">Bifunctional metallophosphatase/5'-nucleotidase</fullName>
        <ecNumber evidence="6">3.-.-.-</ecNumber>
    </submittedName>
</protein>
<feature type="signal peptide" evidence="3">
    <location>
        <begin position="1"/>
        <end position="21"/>
    </location>
</feature>
<dbReference type="SUPFAM" id="SSF56300">
    <property type="entry name" value="Metallo-dependent phosphatases"/>
    <property type="match status" value="1"/>
</dbReference>
<comment type="caution">
    <text evidence="6">The sequence shown here is derived from an EMBL/GenBank/DDBJ whole genome shotgun (WGS) entry which is preliminary data.</text>
</comment>
<evidence type="ECO:0000313" key="7">
    <source>
        <dbReference type="Proteomes" id="UP001269144"/>
    </source>
</evidence>
<dbReference type="PANTHER" id="PTHR11575">
    <property type="entry name" value="5'-NUCLEOTIDASE-RELATED"/>
    <property type="match status" value="1"/>
</dbReference>
<dbReference type="InterPro" id="IPR036907">
    <property type="entry name" value="5'-Nucleotdase_C_sf"/>
</dbReference>
<dbReference type="EC" id="3.-.-.-" evidence="6"/>
<sequence>MKRLFLVSAATAVIGAGAAQADFTLHILHINDFHSRIEPINKYDATCDAETEAKNECFGGVARLTTKIRELRDEFRANGENVVVLDAGDQYQGSLFYTTYKGKDTVEFMNEIGFDAMAVGNHEFDDGPGGLQTLADGVSFPVISGNLDLSQSPELKGKVADFVTLDVGGEKLGIVSALAMDTPETSSPGDKVIFQDDLESLKADVQELTAAGVNKIVALTHEGYRRDQEIAAEVAGIDAVIGGHSHTLLGEMDGAEGPYPTMVASADEADVPVVTAYAYGKYLGHLKLTWNEDGQIIKAEGSPILLDSSVAPDEAIAARVKEMAAPIQELKEKLVAETKAPIDGSRDNCRQRECEMGVVVADAMLDRVKAQGITIAVANGGGLRTSIDAGPVTMGEVLSVLPFQNTLSTFKLKGEDLVKALENGASQYEEKAGRFAQVAGLKYTVDPTAEPGTRISDVQVREGGTWAPIDPSKLYGVVSNNYMRAGGDGYKIFATNAKDAYDFGPDLADVLAEYLIRQGPGFKPALDGRITVK</sequence>
<keyword evidence="3 6" id="KW-0378">Hydrolase</keyword>
<accession>A0ABU2HLV3</accession>
<dbReference type="InterPro" id="IPR008334">
    <property type="entry name" value="5'-Nucleotdase_C"/>
</dbReference>
<keyword evidence="3" id="KW-0547">Nucleotide-binding</keyword>
<dbReference type="EMBL" id="JAVQLW010000001">
    <property type="protein sequence ID" value="MDS9466006.1"/>
    <property type="molecule type" value="Genomic_DNA"/>
</dbReference>
<dbReference type="InterPro" id="IPR004843">
    <property type="entry name" value="Calcineurin-like_PHP"/>
</dbReference>
<keyword evidence="7" id="KW-1185">Reference proteome</keyword>
<dbReference type="InterPro" id="IPR006146">
    <property type="entry name" value="5'-Nucleotdase_CS"/>
</dbReference>
<dbReference type="Gene3D" id="3.90.780.10">
    <property type="entry name" value="5'-Nucleotidase, C-terminal domain"/>
    <property type="match status" value="1"/>
</dbReference>
<evidence type="ECO:0000259" key="5">
    <source>
        <dbReference type="Pfam" id="PF02872"/>
    </source>
</evidence>
<keyword evidence="2 3" id="KW-0732">Signal</keyword>
<dbReference type="GO" id="GO:0016787">
    <property type="term" value="F:hydrolase activity"/>
    <property type="evidence" value="ECO:0007669"/>
    <property type="project" value="UniProtKB-KW"/>
</dbReference>
<evidence type="ECO:0000256" key="1">
    <source>
        <dbReference type="ARBA" id="ARBA00006654"/>
    </source>
</evidence>
<dbReference type="Gene3D" id="3.60.21.10">
    <property type="match status" value="1"/>
</dbReference>
<proteinExistence type="inferred from homology"/>
<dbReference type="InterPro" id="IPR029052">
    <property type="entry name" value="Metallo-depent_PP-like"/>
</dbReference>
<dbReference type="Pfam" id="PF02872">
    <property type="entry name" value="5_nucleotid_C"/>
    <property type="match status" value="1"/>
</dbReference>
<feature type="chain" id="PRO_5045009932" evidence="3">
    <location>
        <begin position="22"/>
        <end position="533"/>
    </location>
</feature>
<dbReference type="InterPro" id="IPR006179">
    <property type="entry name" value="5_nucleotidase/apyrase"/>
</dbReference>
<dbReference type="PANTHER" id="PTHR11575:SF24">
    <property type="entry name" value="5'-NUCLEOTIDASE"/>
    <property type="match status" value="1"/>
</dbReference>
<dbReference type="Proteomes" id="UP001269144">
    <property type="component" value="Unassembled WGS sequence"/>
</dbReference>
<dbReference type="RefSeq" id="WP_311158203.1">
    <property type="nucleotide sequence ID" value="NZ_JAVQLW010000001.1"/>
</dbReference>
<dbReference type="CDD" id="cd07409">
    <property type="entry name" value="MPP_CD73_N"/>
    <property type="match status" value="1"/>
</dbReference>
<gene>
    <name evidence="6" type="ORF">RGQ15_00250</name>
</gene>
<dbReference type="Pfam" id="PF00149">
    <property type="entry name" value="Metallophos"/>
    <property type="match status" value="1"/>
</dbReference>
<organism evidence="6 7">
    <name type="scientific">Paracoccus aurantius</name>
    <dbReference type="NCBI Taxonomy" id="3073814"/>
    <lineage>
        <taxon>Bacteria</taxon>
        <taxon>Pseudomonadati</taxon>
        <taxon>Pseudomonadota</taxon>
        <taxon>Alphaproteobacteria</taxon>
        <taxon>Rhodobacterales</taxon>
        <taxon>Paracoccaceae</taxon>
        <taxon>Paracoccus</taxon>
    </lineage>
</organism>
<evidence type="ECO:0000313" key="6">
    <source>
        <dbReference type="EMBL" id="MDS9466006.1"/>
    </source>
</evidence>
<evidence type="ECO:0000256" key="3">
    <source>
        <dbReference type="RuleBase" id="RU362119"/>
    </source>
</evidence>
<dbReference type="PROSITE" id="PS00786">
    <property type="entry name" value="5_NUCLEOTIDASE_2"/>
    <property type="match status" value="1"/>
</dbReference>
<evidence type="ECO:0000256" key="2">
    <source>
        <dbReference type="ARBA" id="ARBA00022729"/>
    </source>
</evidence>
<evidence type="ECO:0000259" key="4">
    <source>
        <dbReference type="Pfam" id="PF00149"/>
    </source>
</evidence>
<dbReference type="PROSITE" id="PS00785">
    <property type="entry name" value="5_NUCLEOTIDASE_1"/>
    <property type="match status" value="1"/>
</dbReference>
<name>A0ABU2HLV3_9RHOB</name>
<reference evidence="7" key="1">
    <citation type="submission" date="2023-07" db="EMBL/GenBank/DDBJ databases">
        <title>Paracoccus sp. MBLB3053 whole genome sequence.</title>
        <authorList>
            <person name="Hwang C.Y."/>
            <person name="Cho E.-S."/>
            <person name="Seo M.-J."/>
        </authorList>
    </citation>
    <scope>NUCLEOTIDE SEQUENCE [LARGE SCALE GENOMIC DNA]</scope>
    <source>
        <strain evidence="7">MBLB3053</strain>
    </source>
</reference>
<comment type="similarity">
    <text evidence="1 3">Belongs to the 5'-nucleotidase family.</text>
</comment>